<name>A0A0B2V8E2_TOXCA</name>
<feature type="compositionally biased region" description="Pro residues" evidence="1">
    <location>
        <begin position="253"/>
        <end position="262"/>
    </location>
</feature>
<keyword evidence="2" id="KW-0808">Transferase</keyword>
<dbReference type="GO" id="GO:0003964">
    <property type="term" value="F:RNA-directed DNA polymerase activity"/>
    <property type="evidence" value="ECO:0007669"/>
    <property type="project" value="UniProtKB-KW"/>
</dbReference>
<dbReference type="Proteomes" id="UP000031036">
    <property type="component" value="Unassembled WGS sequence"/>
</dbReference>
<keyword evidence="2" id="KW-0695">RNA-directed DNA polymerase</keyword>
<reference evidence="2 3" key="1">
    <citation type="submission" date="2014-11" db="EMBL/GenBank/DDBJ databases">
        <title>Genetic blueprint of the zoonotic pathogen Toxocara canis.</title>
        <authorList>
            <person name="Zhu X.-Q."/>
            <person name="Korhonen P.K."/>
            <person name="Cai H."/>
            <person name="Young N.D."/>
            <person name="Nejsum P."/>
            <person name="von Samson-Himmelstjerna G."/>
            <person name="Boag P.R."/>
            <person name="Tan P."/>
            <person name="Li Q."/>
            <person name="Min J."/>
            <person name="Yang Y."/>
            <person name="Wang X."/>
            <person name="Fang X."/>
            <person name="Hall R.S."/>
            <person name="Hofmann A."/>
            <person name="Sternberg P.W."/>
            <person name="Jex A.R."/>
            <person name="Gasser R.B."/>
        </authorList>
    </citation>
    <scope>NUCLEOTIDE SEQUENCE [LARGE SCALE GENOMIC DNA]</scope>
    <source>
        <strain evidence="2">PN_DK_2014</strain>
    </source>
</reference>
<evidence type="ECO:0000313" key="3">
    <source>
        <dbReference type="Proteomes" id="UP000031036"/>
    </source>
</evidence>
<keyword evidence="2" id="KW-0548">Nucleotidyltransferase</keyword>
<comment type="caution">
    <text evidence="2">The sequence shown here is derived from an EMBL/GenBank/DDBJ whole genome shotgun (WGS) entry which is preliminary data.</text>
</comment>
<keyword evidence="3" id="KW-1185">Reference proteome</keyword>
<feature type="region of interest" description="Disordered" evidence="1">
    <location>
        <begin position="230"/>
        <end position="262"/>
    </location>
</feature>
<organism evidence="2 3">
    <name type="scientific">Toxocara canis</name>
    <name type="common">Canine roundworm</name>
    <dbReference type="NCBI Taxonomy" id="6265"/>
    <lineage>
        <taxon>Eukaryota</taxon>
        <taxon>Metazoa</taxon>
        <taxon>Ecdysozoa</taxon>
        <taxon>Nematoda</taxon>
        <taxon>Chromadorea</taxon>
        <taxon>Rhabditida</taxon>
        <taxon>Spirurina</taxon>
        <taxon>Ascaridomorpha</taxon>
        <taxon>Ascaridoidea</taxon>
        <taxon>Toxocaridae</taxon>
        <taxon>Toxocara</taxon>
    </lineage>
</organism>
<dbReference type="EMBL" id="JPKZ01002350">
    <property type="protein sequence ID" value="KHN77230.1"/>
    <property type="molecule type" value="Genomic_DNA"/>
</dbReference>
<evidence type="ECO:0000256" key="1">
    <source>
        <dbReference type="SAM" id="MobiDB-lite"/>
    </source>
</evidence>
<gene>
    <name evidence="2" type="primary">X-element</name>
    <name evidence="2" type="ORF">Tcan_01577</name>
</gene>
<proteinExistence type="predicted"/>
<dbReference type="AlphaFoldDB" id="A0A0B2V8E2"/>
<accession>A0A0B2V8E2</accession>
<protein>
    <submittedName>
        <fullName evidence="2">Putative RNA-directed DNA polymerase from transposon X-element</fullName>
    </submittedName>
</protein>
<sequence length="262" mass="29263">MIILLTIDRLLVQPTETRKLQPPLAQILVASPTVPLHKRKLTLLPMIEEQFCLQEKSVTDKEGSSNRNGYFCFIGSFTLRTENVQCSFINENVLFPAPLINDVCMMLRFVPPTDLSKDDVSLCRLCYLLAVCASASFGERNGQISTITSLSLYKQYLMNFALCTFRLMKTLNAPRERSPAPAPPSGNTCSKLQLDAHDYQASAFALPRPLVRKWLKLQLPLTFTTSRPWLQISRDPGSGSSSDSSLQADSAPVPIPEPLWSR</sequence>
<feature type="compositionally biased region" description="Low complexity" evidence="1">
    <location>
        <begin position="233"/>
        <end position="252"/>
    </location>
</feature>
<evidence type="ECO:0000313" key="2">
    <source>
        <dbReference type="EMBL" id="KHN77230.1"/>
    </source>
</evidence>